<name>A0AA90NPG2_9GAMM</name>
<comment type="caution">
    <text evidence="1">The sequence shown here is derived from an EMBL/GenBank/DDBJ whole genome shotgun (WGS) entry which is preliminary data.</text>
</comment>
<gene>
    <name evidence="1" type="ORF">QS748_14910</name>
</gene>
<evidence type="ECO:0000313" key="1">
    <source>
        <dbReference type="EMBL" id="MDP0590402.1"/>
    </source>
</evidence>
<sequence>MLNTLTSELTTAQKSLKMNARILQDCEDNIKHLNKSLTKAKKFKKKLSLRNMMRDD</sequence>
<dbReference type="AlphaFoldDB" id="A0AA90NPG2"/>
<reference evidence="1 2" key="1">
    <citation type="journal article" date="2023" name="bioRxiv">
        <title>An intranuclear bacterial parasite of deep-sea mussels expresses apoptosis inhibitors acquired from its host.</title>
        <authorList>
            <person name="Gonzalez Porras M.A."/>
            <person name="Assie A."/>
            <person name="Tietjen M."/>
            <person name="Violette M."/>
            <person name="Kleiner M."/>
            <person name="Gruber-Vodicka H."/>
            <person name="Dubilier N."/>
            <person name="Leisch N."/>
        </authorList>
    </citation>
    <scope>NUCLEOTIDE SEQUENCE [LARGE SCALE GENOMIC DNA]</scope>
    <source>
        <strain evidence="1">IAP13</strain>
    </source>
</reference>
<protein>
    <submittedName>
        <fullName evidence="1">Uncharacterized protein</fullName>
    </submittedName>
</protein>
<accession>A0AA90NPG2</accession>
<proteinExistence type="predicted"/>
<evidence type="ECO:0000313" key="2">
    <source>
        <dbReference type="Proteomes" id="UP001178148"/>
    </source>
</evidence>
<organism evidence="1 2">
    <name type="scientific">Candidatus Endonucleibacter bathymodioli</name>
    <dbReference type="NCBI Taxonomy" id="539814"/>
    <lineage>
        <taxon>Bacteria</taxon>
        <taxon>Pseudomonadati</taxon>
        <taxon>Pseudomonadota</taxon>
        <taxon>Gammaproteobacteria</taxon>
        <taxon>Oceanospirillales</taxon>
        <taxon>Endozoicomonadaceae</taxon>
        <taxon>Candidatus Endonucleibacter</taxon>
    </lineage>
</organism>
<keyword evidence="2" id="KW-1185">Reference proteome</keyword>
<dbReference type="Proteomes" id="UP001178148">
    <property type="component" value="Unassembled WGS sequence"/>
</dbReference>
<dbReference type="EMBL" id="JASXSV010000069">
    <property type="protein sequence ID" value="MDP0590402.1"/>
    <property type="molecule type" value="Genomic_DNA"/>
</dbReference>